<dbReference type="EMBL" id="RBUF01000552">
    <property type="protein sequence ID" value="RMU70340.1"/>
    <property type="molecule type" value="Genomic_DNA"/>
</dbReference>
<evidence type="ECO:0000313" key="1">
    <source>
        <dbReference type="EMBL" id="RMU70340.1"/>
    </source>
</evidence>
<protein>
    <submittedName>
        <fullName evidence="1">Uncharacterized protein</fullName>
    </submittedName>
</protein>
<reference evidence="1 2" key="1">
    <citation type="submission" date="2018-08" db="EMBL/GenBank/DDBJ databases">
        <title>Recombination of ecologically and evolutionarily significant loci maintains genetic cohesion in the Pseudomonas syringae species complex.</title>
        <authorList>
            <person name="Dillon M."/>
            <person name="Thakur S."/>
            <person name="Almeida R.N.D."/>
            <person name="Weir B.S."/>
            <person name="Guttman D.S."/>
        </authorList>
    </citation>
    <scope>NUCLEOTIDE SEQUENCE [LARGE SCALE GENOMIC DNA]</scope>
    <source>
        <strain evidence="1 2">ICMP 11935</strain>
    </source>
</reference>
<gene>
    <name evidence="1" type="ORF">ALP24_03452</name>
</gene>
<accession>A0A3M5WI36</accession>
<comment type="caution">
    <text evidence="1">The sequence shown here is derived from an EMBL/GenBank/DDBJ whole genome shotgun (WGS) entry which is preliminary data.</text>
</comment>
<sequence>MRGIVDEQDIAHRVIAVIELLQQRAVSGDRAQPDQPAVLLIIGVKADYAIARCFLFDLIERVVTGIDKQCLRL</sequence>
<dbReference type="AlphaFoldDB" id="A0A3M5WI36"/>
<organism evidence="1 2">
    <name type="scientific">Pseudomonas syringae pv. aptata</name>
    <dbReference type="NCBI Taxonomy" id="83167"/>
    <lineage>
        <taxon>Bacteria</taxon>
        <taxon>Pseudomonadati</taxon>
        <taxon>Pseudomonadota</taxon>
        <taxon>Gammaproteobacteria</taxon>
        <taxon>Pseudomonadales</taxon>
        <taxon>Pseudomonadaceae</taxon>
        <taxon>Pseudomonas</taxon>
        <taxon>Pseudomonas syringae</taxon>
    </lineage>
</organism>
<proteinExistence type="predicted"/>
<name>A0A3M5WI36_PSEAP</name>
<dbReference type="Proteomes" id="UP000274315">
    <property type="component" value="Unassembled WGS sequence"/>
</dbReference>
<evidence type="ECO:0000313" key="2">
    <source>
        <dbReference type="Proteomes" id="UP000274315"/>
    </source>
</evidence>